<keyword evidence="4 7" id="KW-0238">DNA-binding</keyword>
<keyword evidence="2" id="KW-0902">Two-component regulatory system</keyword>
<dbReference type="Gene3D" id="6.10.250.690">
    <property type="match status" value="1"/>
</dbReference>
<evidence type="ECO:0000256" key="5">
    <source>
        <dbReference type="ARBA" id="ARBA00023163"/>
    </source>
</evidence>
<dbReference type="EMBL" id="BBMR01000005">
    <property type="protein sequence ID" value="GAL19927.1"/>
    <property type="molecule type" value="Genomic_DNA"/>
</dbReference>
<dbReference type="PROSITE" id="PS51755">
    <property type="entry name" value="OMPR_PHOB"/>
    <property type="match status" value="1"/>
</dbReference>
<dbReference type="Gene3D" id="3.40.50.2300">
    <property type="match status" value="1"/>
</dbReference>
<name>A0A090SKI3_9VIBR</name>
<dbReference type="InterPro" id="IPR036388">
    <property type="entry name" value="WH-like_DNA-bd_sf"/>
</dbReference>
<keyword evidence="3" id="KW-0805">Transcription regulation</keyword>
<evidence type="ECO:0000259" key="9">
    <source>
        <dbReference type="PROSITE" id="PS51755"/>
    </source>
</evidence>
<dbReference type="Pfam" id="PF00486">
    <property type="entry name" value="Trans_reg_C"/>
    <property type="match status" value="1"/>
</dbReference>
<dbReference type="SUPFAM" id="SSF52172">
    <property type="entry name" value="CheY-like"/>
    <property type="match status" value="1"/>
</dbReference>
<gene>
    <name evidence="10" type="ORF">JCM19235_4127</name>
</gene>
<dbReference type="InterPro" id="IPR016032">
    <property type="entry name" value="Sig_transdc_resp-reg_C-effctor"/>
</dbReference>
<evidence type="ECO:0000256" key="3">
    <source>
        <dbReference type="ARBA" id="ARBA00023015"/>
    </source>
</evidence>
<dbReference type="InterPro" id="IPR011006">
    <property type="entry name" value="CheY-like_superfamily"/>
</dbReference>
<sequence length="253" mass="28477">MQAKTHILVVDDDEEIRLLLEEYLTKAGFEVSGAEDGVEMELFIKAKGYPDLILLDVMLPGDDGFTLCQRVRRDSQVPIIMLTAVSDETDQIIGLEIGADDYIAKPFSPRQLMARIKALLRRAHIHEDKHDDTPPRTIDFGDWHLDTIAHRMTNKVNGRSHDLSGSDFALLMLFLSRPNEILDRDTISFATRGREALPYERGIDVQLSRIRNRLGTSKTYPTTLKPCVVTATFFLCLSNTVNNSCLERAGSSD</sequence>
<dbReference type="GO" id="GO:0005829">
    <property type="term" value="C:cytosol"/>
    <property type="evidence" value="ECO:0007669"/>
    <property type="project" value="TreeGrafter"/>
</dbReference>
<dbReference type="Gene3D" id="1.10.10.10">
    <property type="entry name" value="Winged helix-like DNA-binding domain superfamily/Winged helix DNA-binding domain"/>
    <property type="match status" value="1"/>
</dbReference>
<feature type="domain" description="Response regulatory" evidence="8">
    <location>
        <begin position="6"/>
        <end position="120"/>
    </location>
</feature>
<evidence type="ECO:0000256" key="6">
    <source>
        <dbReference type="PROSITE-ProRule" id="PRU00169"/>
    </source>
</evidence>
<dbReference type="GO" id="GO:0032993">
    <property type="term" value="C:protein-DNA complex"/>
    <property type="evidence" value="ECO:0007669"/>
    <property type="project" value="TreeGrafter"/>
</dbReference>
<dbReference type="SUPFAM" id="SSF46894">
    <property type="entry name" value="C-terminal effector domain of the bipartite response regulators"/>
    <property type="match status" value="1"/>
</dbReference>
<feature type="modified residue" description="4-aspartylphosphate" evidence="6">
    <location>
        <position position="56"/>
    </location>
</feature>
<dbReference type="GO" id="GO:0000156">
    <property type="term" value="F:phosphorelay response regulator activity"/>
    <property type="evidence" value="ECO:0007669"/>
    <property type="project" value="TreeGrafter"/>
</dbReference>
<keyword evidence="1 6" id="KW-0597">Phosphoprotein</keyword>
<dbReference type="PROSITE" id="PS50110">
    <property type="entry name" value="RESPONSE_REGULATORY"/>
    <property type="match status" value="1"/>
</dbReference>
<evidence type="ECO:0000313" key="11">
    <source>
        <dbReference type="Proteomes" id="UP000029228"/>
    </source>
</evidence>
<dbReference type="PANTHER" id="PTHR48111">
    <property type="entry name" value="REGULATOR OF RPOS"/>
    <property type="match status" value="1"/>
</dbReference>
<evidence type="ECO:0000259" key="8">
    <source>
        <dbReference type="PROSITE" id="PS50110"/>
    </source>
</evidence>
<dbReference type="AlphaFoldDB" id="A0A090SKI3"/>
<proteinExistence type="predicted"/>
<accession>A0A090SKI3</accession>
<feature type="DNA-binding region" description="OmpR/PhoB-type" evidence="7">
    <location>
        <begin position="135"/>
        <end position="240"/>
    </location>
</feature>
<keyword evidence="11" id="KW-1185">Reference proteome</keyword>
<evidence type="ECO:0000256" key="4">
    <source>
        <dbReference type="ARBA" id="ARBA00023125"/>
    </source>
</evidence>
<dbReference type="SMART" id="SM00448">
    <property type="entry name" value="REC"/>
    <property type="match status" value="1"/>
</dbReference>
<dbReference type="GO" id="GO:0000976">
    <property type="term" value="F:transcription cis-regulatory region binding"/>
    <property type="evidence" value="ECO:0007669"/>
    <property type="project" value="TreeGrafter"/>
</dbReference>
<evidence type="ECO:0000256" key="7">
    <source>
        <dbReference type="PROSITE-ProRule" id="PRU01091"/>
    </source>
</evidence>
<protein>
    <submittedName>
        <fullName evidence="10">TorCAD operon transcriptional regulatory protein TorR</fullName>
    </submittedName>
</protein>
<keyword evidence="5" id="KW-0804">Transcription</keyword>
<evidence type="ECO:0000256" key="2">
    <source>
        <dbReference type="ARBA" id="ARBA00023012"/>
    </source>
</evidence>
<dbReference type="Proteomes" id="UP000029228">
    <property type="component" value="Unassembled WGS sequence"/>
</dbReference>
<comment type="caution">
    <text evidence="10">The sequence shown here is derived from an EMBL/GenBank/DDBJ whole genome shotgun (WGS) entry which is preliminary data.</text>
</comment>
<dbReference type="CDD" id="cd00383">
    <property type="entry name" value="trans_reg_C"/>
    <property type="match status" value="1"/>
</dbReference>
<dbReference type="PANTHER" id="PTHR48111:SF4">
    <property type="entry name" value="DNA-BINDING DUAL TRANSCRIPTIONAL REGULATOR OMPR"/>
    <property type="match status" value="1"/>
</dbReference>
<feature type="domain" description="OmpR/PhoB-type" evidence="9">
    <location>
        <begin position="135"/>
        <end position="240"/>
    </location>
</feature>
<reference evidence="10 11" key="1">
    <citation type="submission" date="2014-09" db="EMBL/GenBank/DDBJ databases">
        <title>Vibrio maritimus JCM 19235. (C45) whole genome shotgun sequence.</title>
        <authorList>
            <person name="Sawabe T."/>
            <person name="Meirelles P."/>
            <person name="Nakanishi M."/>
            <person name="Sayaka M."/>
            <person name="Hattori M."/>
            <person name="Ohkuma M."/>
        </authorList>
    </citation>
    <scope>NUCLEOTIDE SEQUENCE [LARGE SCALE GENOMIC DNA]</scope>
    <source>
        <strain evidence="11">JCM19235</strain>
    </source>
</reference>
<dbReference type="InterPro" id="IPR001867">
    <property type="entry name" value="OmpR/PhoB-type_DNA-bd"/>
</dbReference>
<dbReference type="InterPro" id="IPR001789">
    <property type="entry name" value="Sig_transdc_resp-reg_receiver"/>
</dbReference>
<dbReference type="STRING" id="990268.JCM19235_4127"/>
<dbReference type="GO" id="GO:0006355">
    <property type="term" value="P:regulation of DNA-templated transcription"/>
    <property type="evidence" value="ECO:0007669"/>
    <property type="project" value="InterPro"/>
</dbReference>
<organism evidence="10 11">
    <name type="scientific">Vibrio maritimus</name>
    <dbReference type="NCBI Taxonomy" id="990268"/>
    <lineage>
        <taxon>Bacteria</taxon>
        <taxon>Pseudomonadati</taxon>
        <taxon>Pseudomonadota</taxon>
        <taxon>Gammaproteobacteria</taxon>
        <taxon>Vibrionales</taxon>
        <taxon>Vibrionaceae</taxon>
        <taxon>Vibrio</taxon>
    </lineage>
</organism>
<dbReference type="FunFam" id="3.40.50.2300:FF:000001">
    <property type="entry name" value="DNA-binding response regulator PhoB"/>
    <property type="match status" value="1"/>
</dbReference>
<evidence type="ECO:0000313" key="10">
    <source>
        <dbReference type="EMBL" id="GAL19927.1"/>
    </source>
</evidence>
<evidence type="ECO:0000256" key="1">
    <source>
        <dbReference type="ARBA" id="ARBA00022553"/>
    </source>
</evidence>
<dbReference type="InterPro" id="IPR039420">
    <property type="entry name" value="WalR-like"/>
</dbReference>
<dbReference type="Pfam" id="PF00072">
    <property type="entry name" value="Response_reg"/>
    <property type="match status" value="1"/>
</dbReference>